<feature type="domain" description="UspA" evidence="2">
    <location>
        <begin position="6"/>
        <end position="140"/>
    </location>
</feature>
<evidence type="ECO:0000259" key="2">
    <source>
        <dbReference type="Pfam" id="PF00582"/>
    </source>
</evidence>
<reference evidence="4" key="1">
    <citation type="journal article" date="2019" name="Int. J. Syst. Evol. Microbiol.">
        <title>The Global Catalogue of Microorganisms (GCM) 10K type strain sequencing project: providing services to taxonomists for standard genome sequencing and annotation.</title>
        <authorList>
            <consortium name="The Broad Institute Genomics Platform"/>
            <consortium name="The Broad Institute Genome Sequencing Center for Infectious Disease"/>
            <person name="Wu L."/>
            <person name="Ma J."/>
        </authorList>
    </citation>
    <scope>NUCLEOTIDE SEQUENCE [LARGE SCALE GENOMIC DNA]</scope>
    <source>
        <strain evidence="4">SYNS20</strain>
    </source>
</reference>
<gene>
    <name evidence="3" type="ORF">ACFQVC_04510</name>
</gene>
<organism evidence="3 4">
    <name type="scientific">Streptomyces monticola</name>
    <dbReference type="NCBI Taxonomy" id="2666263"/>
    <lineage>
        <taxon>Bacteria</taxon>
        <taxon>Bacillati</taxon>
        <taxon>Actinomycetota</taxon>
        <taxon>Actinomycetes</taxon>
        <taxon>Kitasatosporales</taxon>
        <taxon>Streptomycetaceae</taxon>
        <taxon>Streptomyces</taxon>
    </lineage>
</organism>
<dbReference type="RefSeq" id="WP_381826615.1">
    <property type="nucleotide sequence ID" value="NZ_JBHTCF010000001.1"/>
</dbReference>
<accession>A0ABW2JCE4</accession>
<name>A0ABW2JCE4_9ACTN</name>
<dbReference type="InterPro" id="IPR014729">
    <property type="entry name" value="Rossmann-like_a/b/a_fold"/>
</dbReference>
<dbReference type="InterPro" id="IPR006015">
    <property type="entry name" value="Universal_stress_UspA"/>
</dbReference>
<comment type="similarity">
    <text evidence="1">Belongs to the universal stress protein A family.</text>
</comment>
<dbReference type="PRINTS" id="PR01438">
    <property type="entry name" value="UNVRSLSTRESS"/>
</dbReference>
<evidence type="ECO:0000313" key="4">
    <source>
        <dbReference type="Proteomes" id="UP001596523"/>
    </source>
</evidence>
<keyword evidence="4" id="KW-1185">Reference proteome</keyword>
<dbReference type="Pfam" id="PF00582">
    <property type="entry name" value="Usp"/>
    <property type="match status" value="2"/>
</dbReference>
<dbReference type="SUPFAM" id="SSF52402">
    <property type="entry name" value="Adenine nucleotide alpha hydrolases-like"/>
    <property type="match status" value="2"/>
</dbReference>
<evidence type="ECO:0000313" key="3">
    <source>
        <dbReference type="EMBL" id="MFC7303477.1"/>
    </source>
</evidence>
<dbReference type="PANTHER" id="PTHR46553:SF3">
    <property type="entry name" value="ADENINE NUCLEOTIDE ALPHA HYDROLASES-LIKE SUPERFAMILY PROTEIN"/>
    <property type="match status" value="1"/>
</dbReference>
<dbReference type="CDD" id="cd00293">
    <property type="entry name" value="USP-like"/>
    <property type="match status" value="1"/>
</dbReference>
<comment type="caution">
    <text evidence="3">The sequence shown here is derived from an EMBL/GenBank/DDBJ whole genome shotgun (WGS) entry which is preliminary data.</text>
</comment>
<protein>
    <submittedName>
        <fullName evidence="3">Universal stress protein</fullName>
    </submittedName>
</protein>
<dbReference type="Gene3D" id="3.40.50.620">
    <property type="entry name" value="HUPs"/>
    <property type="match status" value="2"/>
</dbReference>
<sequence length="301" mass="31147">MNALPVVTAVDGSDHSAKALEWALDAARERAAELLVVHVRTEYIRSLPAQGDGPVIPPPGDADSPVLAEVRRLLEGRGDLPPVRTVAVDGALPSTVTELGNEAQLLVLGSRGRGGFASLLLGSVSRAAAARAACPVVVVPHAARDRSVRLPDAHPPVVLGLDPEDAAATADAAIEFAFAEAARGGTRLDVVTTYTVPMSTLTLMGPYVTGAGDDEGPRIEGELRKAQEARLRPFADRHPDVEVAPEVLSGDAAGALVAASRTARLVVVGRHRRRLTADSLLVGSAANAALLHAHCPVAVVP</sequence>
<dbReference type="EMBL" id="JBHTCF010000001">
    <property type="protein sequence ID" value="MFC7303477.1"/>
    <property type="molecule type" value="Genomic_DNA"/>
</dbReference>
<dbReference type="InterPro" id="IPR006016">
    <property type="entry name" value="UspA"/>
</dbReference>
<evidence type="ECO:0000256" key="1">
    <source>
        <dbReference type="ARBA" id="ARBA00008791"/>
    </source>
</evidence>
<feature type="domain" description="UspA" evidence="2">
    <location>
        <begin position="166"/>
        <end position="301"/>
    </location>
</feature>
<dbReference type="Proteomes" id="UP001596523">
    <property type="component" value="Unassembled WGS sequence"/>
</dbReference>
<proteinExistence type="inferred from homology"/>
<dbReference type="PANTHER" id="PTHR46553">
    <property type="entry name" value="ADENINE NUCLEOTIDE ALPHA HYDROLASES-LIKE SUPERFAMILY PROTEIN"/>
    <property type="match status" value="1"/>
</dbReference>